<dbReference type="SUPFAM" id="SSF56672">
    <property type="entry name" value="DNA/RNA polymerases"/>
    <property type="match status" value="1"/>
</dbReference>
<protein>
    <recommendedName>
        <fullName evidence="1">DNA-directed DNA polymerase</fullName>
        <ecNumber evidence="1">2.7.7.7</ecNumber>
    </recommendedName>
</protein>
<gene>
    <name evidence="5" type="ORF">HCA69_12345</name>
</gene>
<dbReference type="Gene3D" id="1.10.150.20">
    <property type="entry name" value="5' to 3' exonuclease, C-terminal subdomain"/>
    <property type="match status" value="1"/>
</dbReference>
<dbReference type="Proteomes" id="UP000535908">
    <property type="component" value="Unassembled WGS sequence"/>
</dbReference>
<accession>A0A7X1CQM3</accession>
<dbReference type="InterPro" id="IPR002298">
    <property type="entry name" value="DNA_polymerase_A"/>
</dbReference>
<proteinExistence type="predicted"/>
<dbReference type="GO" id="GO:0003887">
    <property type="term" value="F:DNA-directed DNA polymerase activity"/>
    <property type="evidence" value="ECO:0007669"/>
    <property type="project" value="UniProtKB-EC"/>
</dbReference>
<evidence type="ECO:0000256" key="3">
    <source>
        <dbReference type="ARBA" id="ARBA00049244"/>
    </source>
</evidence>
<organism evidence="5 6">
    <name type="scientific">Listeria grandensis</name>
    <dbReference type="NCBI Taxonomy" id="1494963"/>
    <lineage>
        <taxon>Bacteria</taxon>
        <taxon>Bacillati</taxon>
        <taxon>Bacillota</taxon>
        <taxon>Bacilli</taxon>
        <taxon>Bacillales</taxon>
        <taxon>Listeriaceae</taxon>
        <taxon>Listeria</taxon>
    </lineage>
</organism>
<evidence type="ECO:0000259" key="4">
    <source>
        <dbReference type="SMART" id="SM00482"/>
    </source>
</evidence>
<evidence type="ECO:0000313" key="6">
    <source>
        <dbReference type="Proteomes" id="UP000535908"/>
    </source>
</evidence>
<dbReference type="PANTHER" id="PTHR10133:SF27">
    <property type="entry name" value="DNA POLYMERASE NU"/>
    <property type="match status" value="1"/>
</dbReference>
<keyword evidence="2" id="KW-0235">DNA replication</keyword>
<dbReference type="EMBL" id="JAARWN010000014">
    <property type="protein sequence ID" value="MBC1937162.1"/>
    <property type="molecule type" value="Genomic_DNA"/>
</dbReference>
<dbReference type="InterPro" id="IPR001098">
    <property type="entry name" value="DNA-dir_DNA_pol_A_palm_dom"/>
</dbReference>
<name>A0A7X1CQM3_9LIST</name>
<dbReference type="AlphaFoldDB" id="A0A7X1CQM3"/>
<dbReference type="InterPro" id="IPR043502">
    <property type="entry name" value="DNA/RNA_pol_sf"/>
</dbReference>
<evidence type="ECO:0000313" key="5">
    <source>
        <dbReference type="EMBL" id="MBC1937162.1"/>
    </source>
</evidence>
<dbReference type="GO" id="GO:0006261">
    <property type="term" value="P:DNA-templated DNA replication"/>
    <property type="evidence" value="ECO:0007669"/>
    <property type="project" value="InterPro"/>
</dbReference>
<evidence type="ECO:0000256" key="2">
    <source>
        <dbReference type="ARBA" id="ARBA00022705"/>
    </source>
</evidence>
<sequence length="676" mass="75919">MARRLNIDIETYSGEDLTKVGVYKYANSPDFEVMIFAYSLDGGEVIDLDLTIEDIPDEVLEAIDDPEVTKYAFNAQFERVCLGVMLGKRLDPRQWRCTMVHATMLGLPSSLGQCGKFLKIAVQKDSAGTKLINFFSKPRKKDGGRNMPEDDPVKWRNFGKYCNQDVVVEMAIGDVVEEYPVPESEWELYALDQEINDRGVKMDSELVDAAAELVENAATETMDKLRAMSGIENPNSRNQVLAWLLENGVKTTKLDKDAVMALLDSDIPDYVKDFLRTRLNLSNSSTKKYFTMQRAQLDDSRIYGVAQFYGASRTGRWAGRLVQTQNLPRNYLANLDVARDLVRAKDVDGVEMIYENLENTLKQLIRTAIIPEDGLKLIVSDFNAIEARVLAWLANEKWRLDVFNTHGKLYEASAAMMFNVPLESIDKHTPEGAELRARGKVAELAAGYQGSVGAMKQMDKDGGVRPNLSAKAIEIYREENGIDTVVMDEDVIELMIDGNYKRIVDAWRAASKSIVSFWHEVQRAAIKAVAEKTTVRFKKGISFIYKPGYLFVELPSGRRLAYARPTIEKGGRFNNESLFYYGKDEGKQAYAKTATYGGKLVENITQAIARDLLAEKMKLIDASGEAIVFHVHDEVVIEGKPGTFEKINEIMALPVSWAKGLPLGADGFETDYYMKD</sequence>
<dbReference type="Pfam" id="PF00476">
    <property type="entry name" value="DNA_pol_A"/>
    <property type="match status" value="1"/>
</dbReference>
<dbReference type="PANTHER" id="PTHR10133">
    <property type="entry name" value="DNA POLYMERASE I"/>
    <property type="match status" value="1"/>
</dbReference>
<evidence type="ECO:0000256" key="1">
    <source>
        <dbReference type="ARBA" id="ARBA00012417"/>
    </source>
</evidence>
<dbReference type="SMART" id="SM00482">
    <property type="entry name" value="POLAc"/>
    <property type="match status" value="1"/>
</dbReference>
<reference evidence="5 6" key="1">
    <citation type="submission" date="2020-03" db="EMBL/GenBank/DDBJ databases">
        <title>Soil Listeria distribution.</title>
        <authorList>
            <person name="Liao J."/>
            <person name="Wiedmann M."/>
        </authorList>
    </citation>
    <scope>NUCLEOTIDE SEQUENCE [LARGE SCALE GENOMIC DNA]</scope>
    <source>
        <strain evidence="5 6">FSL L7-0741</strain>
    </source>
</reference>
<comment type="catalytic activity">
    <reaction evidence="3">
        <text>DNA(n) + a 2'-deoxyribonucleoside 5'-triphosphate = DNA(n+1) + diphosphate</text>
        <dbReference type="Rhea" id="RHEA:22508"/>
        <dbReference type="Rhea" id="RHEA-COMP:17339"/>
        <dbReference type="Rhea" id="RHEA-COMP:17340"/>
        <dbReference type="ChEBI" id="CHEBI:33019"/>
        <dbReference type="ChEBI" id="CHEBI:61560"/>
        <dbReference type="ChEBI" id="CHEBI:173112"/>
        <dbReference type="EC" id="2.7.7.7"/>
    </reaction>
</comment>
<dbReference type="GO" id="GO:0003677">
    <property type="term" value="F:DNA binding"/>
    <property type="evidence" value="ECO:0007669"/>
    <property type="project" value="InterPro"/>
</dbReference>
<comment type="caution">
    <text evidence="5">The sequence shown here is derived from an EMBL/GenBank/DDBJ whole genome shotgun (WGS) entry which is preliminary data.</text>
</comment>
<dbReference type="GO" id="GO:0006302">
    <property type="term" value="P:double-strand break repair"/>
    <property type="evidence" value="ECO:0007669"/>
    <property type="project" value="TreeGrafter"/>
</dbReference>
<feature type="domain" description="DNA-directed DNA polymerase family A palm" evidence="4">
    <location>
        <begin position="362"/>
        <end position="643"/>
    </location>
</feature>
<dbReference type="EC" id="2.7.7.7" evidence="1"/>
<dbReference type="RefSeq" id="WP_185526704.1">
    <property type="nucleotide sequence ID" value="NZ_JAARWN010000014.1"/>
</dbReference>